<dbReference type="AlphaFoldDB" id="A0A813QSG5"/>
<keyword evidence="5" id="KW-1185">Reference proteome</keyword>
<dbReference type="Proteomes" id="UP000663854">
    <property type="component" value="Unassembled WGS sequence"/>
</dbReference>
<organism evidence="1 4">
    <name type="scientific">Rotaria sordida</name>
    <dbReference type="NCBI Taxonomy" id="392033"/>
    <lineage>
        <taxon>Eukaryota</taxon>
        <taxon>Metazoa</taxon>
        <taxon>Spiralia</taxon>
        <taxon>Gnathifera</taxon>
        <taxon>Rotifera</taxon>
        <taxon>Eurotatoria</taxon>
        <taxon>Bdelloidea</taxon>
        <taxon>Philodinida</taxon>
        <taxon>Philodinidae</taxon>
        <taxon>Rotaria</taxon>
    </lineage>
</organism>
<dbReference type="EMBL" id="CAJNOL010000651">
    <property type="protein sequence ID" value="CAF1152953.1"/>
    <property type="molecule type" value="Genomic_DNA"/>
</dbReference>
<gene>
    <name evidence="2" type="ORF">JXQ802_LOCUS21657</name>
    <name evidence="3" type="ORF">JXQ802_LOCUS21833</name>
    <name evidence="1" type="ORF">PYM288_LOCUS3123</name>
</gene>
<evidence type="ECO:0000313" key="5">
    <source>
        <dbReference type="Proteomes" id="UP000663870"/>
    </source>
</evidence>
<dbReference type="EMBL" id="CAJNOL010000643">
    <property type="protein sequence ID" value="CAF1149678.1"/>
    <property type="molecule type" value="Genomic_DNA"/>
</dbReference>
<reference evidence="1" key="1">
    <citation type="submission" date="2021-02" db="EMBL/GenBank/DDBJ databases">
        <authorList>
            <person name="Nowell W R."/>
        </authorList>
    </citation>
    <scope>NUCLEOTIDE SEQUENCE</scope>
</reference>
<dbReference type="EMBL" id="CAJNOH010000023">
    <property type="protein sequence ID" value="CAF0771386.1"/>
    <property type="molecule type" value="Genomic_DNA"/>
</dbReference>
<accession>A0A813QSG5</accession>
<dbReference type="Proteomes" id="UP000663870">
    <property type="component" value="Unassembled WGS sequence"/>
</dbReference>
<proteinExistence type="predicted"/>
<evidence type="ECO:0000313" key="1">
    <source>
        <dbReference type="EMBL" id="CAF0771386.1"/>
    </source>
</evidence>
<name>A0A813QSG5_9BILA</name>
<evidence type="ECO:0000313" key="4">
    <source>
        <dbReference type="Proteomes" id="UP000663854"/>
    </source>
</evidence>
<evidence type="ECO:0000313" key="2">
    <source>
        <dbReference type="EMBL" id="CAF1149678.1"/>
    </source>
</evidence>
<protein>
    <submittedName>
        <fullName evidence="1">Uncharacterized protein</fullName>
    </submittedName>
</protein>
<comment type="caution">
    <text evidence="1">The sequence shown here is derived from an EMBL/GenBank/DDBJ whole genome shotgun (WGS) entry which is preliminary data.</text>
</comment>
<evidence type="ECO:0000313" key="3">
    <source>
        <dbReference type="EMBL" id="CAF1152953.1"/>
    </source>
</evidence>
<sequence length="92" mass="10506">MPNQRPETPMLLRMFHPTSGRQGFNEVTNQMAFPSQSSIDPRLAMPINTQTQQAIDASAIPHGVTGQGFMNYYYPSSYNYGIPQSYQFFPRR</sequence>